<dbReference type="Gene3D" id="1.20.120.530">
    <property type="entry name" value="GntR ligand-binding domain-like"/>
    <property type="match status" value="1"/>
</dbReference>
<dbReference type="EMBL" id="RCZI01000001">
    <property type="protein sequence ID" value="TPG30175.1"/>
    <property type="molecule type" value="Genomic_DNA"/>
</dbReference>
<evidence type="ECO:0000259" key="5">
    <source>
        <dbReference type="PROSITE" id="PS50949"/>
    </source>
</evidence>
<dbReference type="Pfam" id="PF07729">
    <property type="entry name" value="FCD"/>
    <property type="match status" value="1"/>
</dbReference>
<sequence>MHAASMPATTTPIRRSSAMLDEAEPGDLPTRGDTLADQAYRRLQRALMTGGLLPEQVLTVRGIAENYGVSLTPVREAMQRLVAERALTVENARTIRVPRLDVETYREILKIRLELEPMAARAAAARMSNAEMDRLDGVVATHVAAIRANKAHETLSANTDFHMSIYRASEEQVLVGIIESLYLRVGPTLNLLFPQYCGGLTGHEAHLQAIDALRRRDGDALAGAIREDLTEGAKFLIRLLKA</sequence>
<proteinExistence type="predicted"/>
<dbReference type="SMART" id="SM00345">
    <property type="entry name" value="HTH_GNTR"/>
    <property type="match status" value="1"/>
</dbReference>
<dbReference type="SUPFAM" id="SSF48008">
    <property type="entry name" value="GntR ligand-binding domain-like"/>
    <property type="match status" value="1"/>
</dbReference>
<name>A0A502DXG1_9BURK</name>
<dbReference type="AlphaFoldDB" id="A0A502DXG1"/>
<dbReference type="Proteomes" id="UP000319212">
    <property type="component" value="Unassembled WGS sequence"/>
</dbReference>
<dbReference type="InterPro" id="IPR008920">
    <property type="entry name" value="TF_FadR/GntR_C"/>
</dbReference>
<dbReference type="Pfam" id="PF00392">
    <property type="entry name" value="GntR"/>
    <property type="match status" value="1"/>
</dbReference>
<dbReference type="GO" id="GO:0003700">
    <property type="term" value="F:DNA-binding transcription factor activity"/>
    <property type="evidence" value="ECO:0007669"/>
    <property type="project" value="InterPro"/>
</dbReference>
<evidence type="ECO:0000313" key="6">
    <source>
        <dbReference type="EMBL" id="TPG30175.1"/>
    </source>
</evidence>
<accession>A0A502DXG1</accession>
<evidence type="ECO:0000256" key="4">
    <source>
        <dbReference type="SAM" id="MobiDB-lite"/>
    </source>
</evidence>
<gene>
    <name evidence="6" type="ORF">EAH82_01335</name>
</gene>
<dbReference type="InterPro" id="IPR011711">
    <property type="entry name" value="GntR_C"/>
</dbReference>
<comment type="caution">
    <text evidence="6">The sequence shown here is derived from an EMBL/GenBank/DDBJ whole genome shotgun (WGS) entry which is preliminary data.</text>
</comment>
<dbReference type="SMART" id="SM00895">
    <property type="entry name" value="FCD"/>
    <property type="match status" value="1"/>
</dbReference>
<dbReference type="SUPFAM" id="SSF46785">
    <property type="entry name" value="Winged helix' DNA-binding domain"/>
    <property type="match status" value="1"/>
</dbReference>
<dbReference type="Gene3D" id="1.10.10.10">
    <property type="entry name" value="Winged helix-like DNA-binding domain superfamily/Winged helix DNA-binding domain"/>
    <property type="match status" value="1"/>
</dbReference>
<evidence type="ECO:0000313" key="7">
    <source>
        <dbReference type="Proteomes" id="UP000319212"/>
    </source>
</evidence>
<protein>
    <submittedName>
        <fullName evidence="6">GntR family transcriptional regulator</fullName>
    </submittedName>
</protein>
<feature type="region of interest" description="Disordered" evidence="4">
    <location>
        <begin position="1"/>
        <end position="33"/>
    </location>
</feature>
<dbReference type="InterPro" id="IPR036388">
    <property type="entry name" value="WH-like_DNA-bd_sf"/>
</dbReference>
<evidence type="ECO:0000256" key="2">
    <source>
        <dbReference type="ARBA" id="ARBA00023125"/>
    </source>
</evidence>
<dbReference type="GO" id="GO:0003677">
    <property type="term" value="F:DNA binding"/>
    <property type="evidence" value="ECO:0007669"/>
    <property type="project" value="UniProtKB-KW"/>
</dbReference>
<dbReference type="PANTHER" id="PTHR43537:SF39">
    <property type="entry name" value="HTH-TYPE TRANSCRIPTIONAL REGULATOR MCBR"/>
    <property type="match status" value="1"/>
</dbReference>
<keyword evidence="2" id="KW-0238">DNA-binding</keyword>
<evidence type="ECO:0000256" key="1">
    <source>
        <dbReference type="ARBA" id="ARBA00023015"/>
    </source>
</evidence>
<dbReference type="InterPro" id="IPR036390">
    <property type="entry name" value="WH_DNA-bd_sf"/>
</dbReference>
<evidence type="ECO:0000256" key="3">
    <source>
        <dbReference type="ARBA" id="ARBA00023163"/>
    </source>
</evidence>
<dbReference type="PANTHER" id="PTHR43537">
    <property type="entry name" value="TRANSCRIPTIONAL REGULATOR, GNTR FAMILY"/>
    <property type="match status" value="1"/>
</dbReference>
<feature type="domain" description="HTH gntR-type" evidence="5">
    <location>
        <begin position="33"/>
        <end position="100"/>
    </location>
</feature>
<keyword evidence="1" id="KW-0805">Transcription regulation</keyword>
<dbReference type="InterPro" id="IPR000524">
    <property type="entry name" value="Tscrpt_reg_HTH_GntR"/>
</dbReference>
<keyword evidence="3" id="KW-0804">Transcription</keyword>
<dbReference type="PROSITE" id="PS50949">
    <property type="entry name" value="HTH_GNTR"/>
    <property type="match status" value="1"/>
</dbReference>
<reference evidence="6 7" key="1">
    <citation type="journal article" date="2019" name="Environ. Microbiol.">
        <title>Species interactions and distinct microbial communities in high Arctic permafrost affected cryosols are associated with the CH4 and CO2 gas fluxes.</title>
        <authorList>
            <person name="Altshuler I."/>
            <person name="Hamel J."/>
            <person name="Turney S."/>
            <person name="Magnuson E."/>
            <person name="Levesque R."/>
            <person name="Greer C."/>
            <person name="Whyte L.G."/>
        </authorList>
    </citation>
    <scope>NUCLEOTIDE SEQUENCE [LARGE SCALE GENOMIC DNA]</scope>
    <source>
        <strain evidence="6 7">S06.C</strain>
    </source>
</reference>
<organism evidence="6 7">
    <name type="scientific">Variovorax guangxiensis</name>
    <dbReference type="NCBI Taxonomy" id="1775474"/>
    <lineage>
        <taxon>Bacteria</taxon>
        <taxon>Pseudomonadati</taxon>
        <taxon>Pseudomonadota</taxon>
        <taxon>Betaproteobacteria</taxon>
        <taxon>Burkholderiales</taxon>
        <taxon>Comamonadaceae</taxon>
        <taxon>Variovorax</taxon>
    </lineage>
</organism>